<dbReference type="PANTHER" id="PTHR11735">
    <property type="entry name" value="TRNA N6-ADENOSINE THREONYLCARBAMOYLTRANSFERASE"/>
    <property type="match status" value="1"/>
</dbReference>
<gene>
    <name evidence="2" type="ORF">B0A50_01466</name>
</gene>
<dbReference type="GO" id="GO:0005739">
    <property type="term" value="C:mitochondrion"/>
    <property type="evidence" value="ECO:0007669"/>
    <property type="project" value="TreeGrafter"/>
</dbReference>
<evidence type="ECO:0000313" key="3">
    <source>
        <dbReference type="Proteomes" id="UP000308549"/>
    </source>
</evidence>
<protein>
    <recommendedName>
        <fullName evidence="1">Gcp-like domain-containing protein</fullName>
    </recommendedName>
</protein>
<proteinExistence type="predicted"/>
<dbReference type="Pfam" id="PF00814">
    <property type="entry name" value="TsaD"/>
    <property type="match status" value="1"/>
</dbReference>
<feature type="domain" description="Gcp-like" evidence="1">
    <location>
        <begin position="76"/>
        <end position="234"/>
    </location>
</feature>
<dbReference type="AlphaFoldDB" id="A0A4U0UAF2"/>
<dbReference type="InterPro" id="IPR000905">
    <property type="entry name" value="Gcp-like_dom"/>
</dbReference>
<dbReference type="SUPFAM" id="SSF53067">
    <property type="entry name" value="Actin-like ATPase domain"/>
    <property type="match status" value="1"/>
</dbReference>
<evidence type="ECO:0000259" key="1">
    <source>
        <dbReference type="Pfam" id="PF00814"/>
    </source>
</evidence>
<reference evidence="2 3" key="1">
    <citation type="submission" date="2017-03" db="EMBL/GenBank/DDBJ databases">
        <title>Genomes of endolithic fungi from Antarctica.</title>
        <authorList>
            <person name="Coleine C."/>
            <person name="Masonjones S."/>
            <person name="Stajich J.E."/>
        </authorList>
    </citation>
    <scope>NUCLEOTIDE SEQUENCE [LARGE SCALE GENOMIC DNA]</scope>
    <source>
        <strain evidence="2 3">CCFEE 6315</strain>
    </source>
</reference>
<dbReference type="InterPro" id="IPR043129">
    <property type="entry name" value="ATPase_NBD"/>
</dbReference>
<dbReference type="Gene3D" id="3.30.420.40">
    <property type="match status" value="1"/>
</dbReference>
<comment type="caution">
    <text evidence="2">The sequence shown here is derived from an EMBL/GenBank/DDBJ whole genome shotgun (WGS) entry which is preliminary data.</text>
</comment>
<name>A0A4U0UAF2_9PEZI</name>
<sequence length="306" mass="33885">MLLNSTSLTEHRTLAETQDIAIGDFLDKAARAILPAALLRPPYGRALEQFAFSTQVIEASDGDGGIDVPDTGFPIGADFIAPHKTTYDYTPPLKRQDELAKRPTKWGWSLSPPLAESKGGEKSSRRMVYSFAGLLTSIERLVHRPDPFSLRERQDLAREVQRVAFEHLASRILLHLESSTTFTGDTVVVSGGVASNSFLRHVLRRILDVRGYERIKLCFPPIELCTDNALMIAWAAVEMYEAGHMSSLDIGPIRKWSMDPTSADGGILGADGWIKRNDEWDASASSFYGKDDSRGNAEIFIMANDR</sequence>
<evidence type="ECO:0000313" key="2">
    <source>
        <dbReference type="EMBL" id="TKA32360.1"/>
    </source>
</evidence>
<dbReference type="GO" id="GO:0072670">
    <property type="term" value="P:mitochondrial tRNA threonylcarbamoyladenosine modification"/>
    <property type="evidence" value="ECO:0007669"/>
    <property type="project" value="TreeGrafter"/>
</dbReference>
<dbReference type="Proteomes" id="UP000308549">
    <property type="component" value="Unassembled WGS sequence"/>
</dbReference>
<keyword evidence="3" id="KW-1185">Reference proteome</keyword>
<accession>A0A4U0UAF2</accession>
<organism evidence="2 3">
    <name type="scientific">Salinomyces thailandicus</name>
    <dbReference type="NCBI Taxonomy" id="706561"/>
    <lineage>
        <taxon>Eukaryota</taxon>
        <taxon>Fungi</taxon>
        <taxon>Dikarya</taxon>
        <taxon>Ascomycota</taxon>
        <taxon>Pezizomycotina</taxon>
        <taxon>Dothideomycetes</taxon>
        <taxon>Dothideomycetidae</taxon>
        <taxon>Mycosphaerellales</taxon>
        <taxon>Teratosphaeriaceae</taxon>
        <taxon>Salinomyces</taxon>
    </lineage>
</organism>
<dbReference type="EMBL" id="NAJL01000005">
    <property type="protein sequence ID" value="TKA32360.1"/>
    <property type="molecule type" value="Genomic_DNA"/>
</dbReference>
<dbReference type="PANTHER" id="PTHR11735:SF6">
    <property type="entry name" value="TRNA N6-ADENOSINE THREONYLCARBAMOYLTRANSFERASE, MITOCHONDRIAL"/>
    <property type="match status" value="1"/>
</dbReference>
<dbReference type="OrthoDB" id="10259622at2759"/>